<dbReference type="OrthoDB" id="9795573at2"/>
<dbReference type="InterPro" id="IPR002104">
    <property type="entry name" value="Integrase_catalytic"/>
</dbReference>
<dbReference type="InterPro" id="IPR038488">
    <property type="entry name" value="Integrase_DNA-bd_sf"/>
</dbReference>
<keyword evidence="6" id="KW-1185">Reference proteome</keyword>
<dbReference type="GO" id="GO:0003677">
    <property type="term" value="F:DNA binding"/>
    <property type="evidence" value="ECO:0007669"/>
    <property type="project" value="InterPro"/>
</dbReference>
<comment type="similarity">
    <text evidence="1">Belongs to the 'phage' integrase family.</text>
</comment>
<dbReference type="STRING" id="713585.THITH_15140"/>
<dbReference type="GO" id="GO:0006310">
    <property type="term" value="P:DNA recombination"/>
    <property type="evidence" value="ECO:0007669"/>
    <property type="project" value="UniProtKB-KW"/>
</dbReference>
<keyword evidence="3" id="KW-0233">DNA recombination</keyword>
<name>W0DQX4_9GAMM</name>
<dbReference type="PANTHER" id="PTHR30629">
    <property type="entry name" value="PROPHAGE INTEGRASE"/>
    <property type="match status" value="1"/>
</dbReference>
<dbReference type="Gene3D" id="1.10.443.10">
    <property type="entry name" value="Intergrase catalytic core"/>
    <property type="match status" value="1"/>
</dbReference>
<dbReference type="InterPro" id="IPR025166">
    <property type="entry name" value="Integrase_DNA_bind_dom"/>
</dbReference>
<dbReference type="CDD" id="cd00796">
    <property type="entry name" value="INT_Rci_Hp1_C"/>
    <property type="match status" value="1"/>
</dbReference>
<evidence type="ECO:0000256" key="1">
    <source>
        <dbReference type="ARBA" id="ARBA00008857"/>
    </source>
</evidence>
<dbReference type="KEGG" id="tti:THITH_15140"/>
<organism evidence="5 6">
    <name type="scientific">Thioalkalivibrio paradoxus ARh 1</name>
    <dbReference type="NCBI Taxonomy" id="713585"/>
    <lineage>
        <taxon>Bacteria</taxon>
        <taxon>Pseudomonadati</taxon>
        <taxon>Pseudomonadota</taxon>
        <taxon>Gammaproteobacteria</taxon>
        <taxon>Chromatiales</taxon>
        <taxon>Ectothiorhodospiraceae</taxon>
        <taxon>Thioalkalivibrio</taxon>
    </lineage>
</organism>
<dbReference type="InterPro" id="IPR013762">
    <property type="entry name" value="Integrase-like_cat_sf"/>
</dbReference>
<dbReference type="PANTHER" id="PTHR30629:SF6">
    <property type="entry name" value="PROPHAGE INTEGRASE INTA-RELATED"/>
    <property type="match status" value="1"/>
</dbReference>
<dbReference type="InterPro" id="IPR011010">
    <property type="entry name" value="DNA_brk_join_enz"/>
</dbReference>
<evidence type="ECO:0000259" key="4">
    <source>
        <dbReference type="PROSITE" id="PS51898"/>
    </source>
</evidence>
<protein>
    <submittedName>
        <fullName evidence="5">Preprotein translocase</fullName>
    </submittedName>
</protein>
<keyword evidence="2" id="KW-0229">DNA integration</keyword>
<dbReference type="PROSITE" id="PS51898">
    <property type="entry name" value="TYR_RECOMBINASE"/>
    <property type="match status" value="1"/>
</dbReference>
<evidence type="ECO:0000313" key="5">
    <source>
        <dbReference type="EMBL" id="AHE99393.1"/>
    </source>
</evidence>
<dbReference type="RefSeq" id="WP_006747055.1">
    <property type="nucleotide sequence ID" value="NZ_CP007029.1"/>
</dbReference>
<evidence type="ECO:0000256" key="3">
    <source>
        <dbReference type="ARBA" id="ARBA00023172"/>
    </source>
</evidence>
<dbReference type="AlphaFoldDB" id="W0DQX4"/>
<evidence type="ECO:0000256" key="2">
    <source>
        <dbReference type="ARBA" id="ARBA00022908"/>
    </source>
</evidence>
<dbReference type="EMBL" id="CP007029">
    <property type="protein sequence ID" value="AHE99393.1"/>
    <property type="molecule type" value="Genomic_DNA"/>
</dbReference>
<dbReference type="SUPFAM" id="SSF56349">
    <property type="entry name" value="DNA breaking-rejoining enzymes"/>
    <property type="match status" value="1"/>
</dbReference>
<reference evidence="5 6" key="1">
    <citation type="submission" date="2013-12" db="EMBL/GenBank/DDBJ databases">
        <authorList>
            <consortium name="DOE Joint Genome Institute"/>
            <person name="Muyzer G."/>
            <person name="Huntemann M."/>
            <person name="Han J."/>
            <person name="Chen A."/>
            <person name="Kyrpides N."/>
            <person name="Mavromatis K."/>
            <person name="Markowitz V."/>
            <person name="Palaniappan K."/>
            <person name="Ivanova N."/>
            <person name="Schaumberg A."/>
            <person name="Pati A."/>
            <person name="Liolios K."/>
            <person name="Nordberg H.P."/>
            <person name="Cantor M.N."/>
            <person name="Hua S.X."/>
            <person name="Woyke T."/>
        </authorList>
    </citation>
    <scope>NUCLEOTIDE SEQUENCE [LARGE SCALE GENOMIC DNA]</scope>
    <source>
        <strain evidence="5 6">ARh 1</strain>
    </source>
</reference>
<sequence>MATANSTRVRLTRGRIDSLACREGARQTFLWDTDAPGLGVRVTPSGAKSFVFQSRLHSRSLRITIDAVTAFASIDDVRAEARRLGDMIRAGIHPADARAEQAKAAEQARAEKVRAKVTVGEAWDAYVADQSSNWSEGHLQSHAQAMNAPGKARRRGKKKTVAGVLYPLRRKLLQDLTAEDLSELLVRQSSTRRPTTTALAFRLLRTFLNWANEHPEYCGLVDPAALLTKDVRRKVPRKKPKDDCLQREQLPAWFAAVRAIGDPVRAAYLQGLLLTGARPGELAALRWKDVDFSWSALTLRDKAEGERTIPLTPYLAELLQALPRRELANGKPNPWVFSSPTTQHGRMGEPNHAHSRAVAAAGLPHLTLHGLRRSFGTLSEWVGCPVGVVAQIQGHKPSAIAEKHYRRRPLDLLRMWHVKIEDWILEAGGVEKPEAGAPTLRLVM</sequence>
<dbReference type="Gene3D" id="3.30.160.390">
    <property type="entry name" value="Integrase, DNA-binding domain"/>
    <property type="match status" value="1"/>
</dbReference>
<proteinExistence type="inferred from homology"/>
<dbReference type="Proteomes" id="UP000005289">
    <property type="component" value="Chromosome"/>
</dbReference>
<dbReference type="Pfam" id="PF00589">
    <property type="entry name" value="Phage_integrase"/>
    <property type="match status" value="1"/>
</dbReference>
<dbReference type="GO" id="GO:0015074">
    <property type="term" value="P:DNA integration"/>
    <property type="evidence" value="ECO:0007669"/>
    <property type="project" value="UniProtKB-KW"/>
</dbReference>
<dbReference type="InterPro" id="IPR050808">
    <property type="entry name" value="Phage_Integrase"/>
</dbReference>
<gene>
    <name evidence="5" type="ORF">THITH_15140</name>
</gene>
<dbReference type="HOGENOM" id="CLU_027562_3_0_6"/>
<feature type="domain" description="Tyr recombinase" evidence="4">
    <location>
        <begin position="240"/>
        <end position="418"/>
    </location>
</feature>
<accession>W0DQX4</accession>
<evidence type="ECO:0000313" key="6">
    <source>
        <dbReference type="Proteomes" id="UP000005289"/>
    </source>
</evidence>
<dbReference type="Pfam" id="PF13356">
    <property type="entry name" value="Arm-DNA-bind_3"/>
    <property type="match status" value="1"/>
</dbReference>